<dbReference type="InterPro" id="IPR050367">
    <property type="entry name" value="APC_superfamily"/>
</dbReference>
<feature type="transmembrane region" description="Helical" evidence="7">
    <location>
        <begin position="402"/>
        <end position="421"/>
    </location>
</feature>
<evidence type="ECO:0000256" key="4">
    <source>
        <dbReference type="ARBA" id="ARBA00022989"/>
    </source>
</evidence>
<sequence length="451" mass="48313">MKKVLTLRTIVATSAGLTLSSATFAAAVQVAGFLAGDAAWLAILTGGLLCMTAALCFSELNGMTPSAAGIRLYFSRAFNDRLALTVSMLYMLVIMGVIGAESYILAQVLNEVWPSVPALVWILVMFITVTVINMVGIKIAGGFQDMITYGLILSLVSIAFIALVRVDFQITAPVATGGAVGLVNAVAVGIFLFVGFEWVTPLAEEVTHHRLISRGMLLAIGLLSVIYSLFTMAMTATVSREVLAGSPIPQLIFARSLLGGAGVVWMVVITLAASITTFNAGLISVSRFIYASSREHVLPQVFSKLSMRFFTPWVAVLAIFIIGLVISTVVLVTQRYLVLVNMAAAMESIIYALAGLAVIRLRKKMPGANRPYRIPGGYIIPVTCVVVFTGLTLAVFASFPNVLLYIGLGLLFCFWYVNVVVPELKKRHQAQKGAARQRKRPLPQAGGKAGD</sequence>
<dbReference type="HOGENOM" id="CLU_606534_0_0_9"/>
<dbReference type="AlphaFoldDB" id="R4KJ14"/>
<feature type="transmembrane region" description="Helical" evidence="7">
    <location>
        <begin position="178"/>
        <end position="199"/>
    </location>
</feature>
<dbReference type="Proteomes" id="UP000013520">
    <property type="component" value="Chromosome"/>
</dbReference>
<feature type="chain" id="PRO_5038747566" evidence="8">
    <location>
        <begin position="26"/>
        <end position="451"/>
    </location>
</feature>
<feature type="region of interest" description="Disordered" evidence="6">
    <location>
        <begin position="431"/>
        <end position="451"/>
    </location>
</feature>
<proteinExistence type="predicted"/>
<name>R4KJ14_9FIRM</name>
<feature type="transmembrane region" description="Helical" evidence="7">
    <location>
        <begin position="263"/>
        <end position="290"/>
    </location>
</feature>
<accession>R4KJ14</accession>
<dbReference type="KEGG" id="dgi:Desgi_2188"/>
<feature type="signal peptide" evidence="8">
    <location>
        <begin position="1"/>
        <end position="25"/>
    </location>
</feature>
<feature type="transmembrane region" description="Helical" evidence="7">
    <location>
        <begin position="211"/>
        <end position="230"/>
    </location>
</feature>
<evidence type="ECO:0000256" key="8">
    <source>
        <dbReference type="SAM" id="SignalP"/>
    </source>
</evidence>
<evidence type="ECO:0000256" key="7">
    <source>
        <dbReference type="SAM" id="Phobius"/>
    </source>
</evidence>
<reference evidence="9 10" key="1">
    <citation type="submission" date="2012-01" db="EMBL/GenBank/DDBJ databases">
        <title>Complete sequence of Desulfotomaculum gibsoniae DSM 7213.</title>
        <authorList>
            <consortium name="US DOE Joint Genome Institute"/>
            <person name="Lucas S."/>
            <person name="Han J."/>
            <person name="Lapidus A."/>
            <person name="Cheng J.-F."/>
            <person name="Goodwin L."/>
            <person name="Pitluck S."/>
            <person name="Peters L."/>
            <person name="Ovchinnikova G."/>
            <person name="Teshima H."/>
            <person name="Detter J.C."/>
            <person name="Han C."/>
            <person name="Tapia R."/>
            <person name="Land M."/>
            <person name="Hauser L."/>
            <person name="Kyrpides N."/>
            <person name="Ivanova N."/>
            <person name="Pagani I."/>
            <person name="Parshina S."/>
            <person name="Plugge C."/>
            <person name="Muyzer G."/>
            <person name="Kuever J."/>
            <person name="Ivanova A."/>
            <person name="Nazina T."/>
            <person name="Klenk H.-P."/>
            <person name="Brambilla E."/>
            <person name="Spring S."/>
            <person name="Stams A.F."/>
            <person name="Woyke T."/>
        </authorList>
    </citation>
    <scope>NUCLEOTIDE SEQUENCE [LARGE SCALE GENOMIC DNA]</scope>
    <source>
        <strain evidence="9 10">DSM 7213</strain>
    </source>
</reference>
<keyword evidence="3 7" id="KW-0812">Transmembrane</keyword>
<feature type="compositionally biased region" description="Basic residues" evidence="6">
    <location>
        <begin position="431"/>
        <end position="441"/>
    </location>
</feature>
<evidence type="ECO:0000256" key="6">
    <source>
        <dbReference type="SAM" id="MobiDB-lite"/>
    </source>
</evidence>
<dbReference type="GO" id="GO:0005886">
    <property type="term" value="C:plasma membrane"/>
    <property type="evidence" value="ECO:0007669"/>
    <property type="project" value="UniProtKB-SubCell"/>
</dbReference>
<evidence type="ECO:0000313" key="9">
    <source>
        <dbReference type="EMBL" id="AGL01617.1"/>
    </source>
</evidence>
<dbReference type="Pfam" id="PF13520">
    <property type="entry name" value="AA_permease_2"/>
    <property type="match status" value="1"/>
</dbReference>
<feature type="transmembrane region" description="Helical" evidence="7">
    <location>
        <begin position="338"/>
        <end position="358"/>
    </location>
</feature>
<organism evidence="9 10">
    <name type="scientific">Desulfoscipio gibsoniae DSM 7213</name>
    <dbReference type="NCBI Taxonomy" id="767817"/>
    <lineage>
        <taxon>Bacteria</taxon>
        <taxon>Bacillati</taxon>
        <taxon>Bacillota</taxon>
        <taxon>Clostridia</taxon>
        <taxon>Eubacteriales</taxon>
        <taxon>Desulfallaceae</taxon>
        <taxon>Desulfoscipio</taxon>
    </lineage>
</organism>
<dbReference type="EMBL" id="CP003273">
    <property type="protein sequence ID" value="AGL01617.1"/>
    <property type="molecule type" value="Genomic_DNA"/>
</dbReference>
<evidence type="ECO:0000256" key="1">
    <source>
        <dbReference type="ARBA" id="ARBA00004651"/>
    </source>
</evidence>
<evidence type="ECO:0000256" key="3">
    <source>
        <dbReference type="ARBA" id="ARBA00022692"/>
    </source>
</evidence>
<feature type="transmembrane region" description="Helical" evidence="7">
    <location>
        <begin position="118"/>
        <end position="135"/>
    </location>
</feature>
<dbReference type="Gene3D" id="1.20.1740.10">
    <property type="entry name" value="Amino acid/polyamine transporter I"/>
    <property type="match status" value="1"/>
</dbReference>
<feature type="transmembrane region" description="Helical" evidence="7">
    <location>
        <begin position="378"/>
        <end position="396"/>
    </location>
</feature>
<gene>
    <name evidence="9" type="ORF">Desgi_2188</name>
</gene>
<keyword evidence="2" id="KW-1003">Cell membrane</keyword>
<feature type="transmembrane region" description="Helical" evidence="7">
    <location>
        <begin position="82"/>
        <end position="106"/>
    </location>
</feature>
<dbReference type="PANTHER" id="PTHR42770:SF7">
    <property type="entry name" value="MEMBRANE PROTEIN"/>
    <property type="match status" value="1"/>
</dbReference>
<dbReference type="STRING" id="767817.Desgi_2188"/>
<evidence type="ECO:0000256" key="5">
    <source>
        <dbReference type="ARBA" id="ARBA00023136"/>
    </source>
</evidence>
<evidence type="ECO:0000313" key="10">
    <source>
        <dbReference type="Proteomes" id="UP000013520"/>
    </source>
</evidence>
<keyword evidence="8" id="KW-0732">Signal</keyword>
<evidence type="ECO:0000256" key="2">
    <source>
        <dbReference type="ARBA" id="ARBA00022475"/>
    </source>
</evidence>
<dbReference type="PANTHER" id="PTHR42770">
    <property type="entry name" value="AMINO ACID TRANSPORTER-RELATED"/>
    <property type="match status" value="1"/>
</dbReference>
<feature type="transmembrane region" description="Helical" evidence="7">
    <location>
        <begin position="310"/>
        <end position="332"/>
    </location>
</feature>
<dbReference type="PIRSF" id="PIRSF006060">
    <property type="entry name" value="AA_transporter"/>
    <property type="match status" value="1"/>
</dbReference>
<keyword evidence="4 7" id="KW-1133">Transmembrane helix</keyword>
<comment type="subcellular location">
    <subcellularLocation>
        <location evidence="1">Cell membrane</location>
        <topology evidence="1">Multi-pass membrane protein</topology>
    </subcellularLocation>
</comment>
<dbReference type="eggNOG" id="COG1113">
    <property type="taxonomic scope" value="Bacteria"/>
</dbReference>
<feature type="transmembrane region" description="Helical" evidence="7">
    <location>
        <begin position="41"/>
        <end position="61"/>
    </location>
</feature>
<dbReference type="GO" id="GO:0022857">
    <property type="term" value="F:transmembrane transporter activity"/>
    <property type="evidence" value="ECO:0007669"/>
    <property type="project" value="InterPro"/>
</dbReference>
<dbReference type="InterPro" id="IPR002293">
    <property type="entry name" value="AA/rel_permease1"/>
</dbReference>
<keyword evidence="10" id="KW-1185">Reference proteome</keyword>
<feature type="transmembrane region" description="Helical" evidence="7">
    <location>
        <begin position="147"/>
        <end position="166"/>
    </location>
</feature>
<keyword evidence="5 7" id="KW-0472">Membrane</keyword>
<protein>
    <submittedName>
        <fullName evidence="9">Amino acid transporter</fullName>
    </submittedName>
</protein>